<evidence type="ECO:0000313" key="3">
    <source>
        <dbReference type="Proteomes" id="UP001419268"/>
    </source>
</evidence>
<dbReference type="EMBL" id="JBBNAG010000006">
    <property type="protein sequence ID" value="KAK9125645.1"/>
    <property type="molecule type" value="Genomic_DNA"/>
</dbReference>
<accession>A0AAP0J239</accession>
<name>A0AAP0J239_9MAGN</name>
<sequence length="95" mass="11097">MHVAGTLVKPEKDETEELKIELEEIELQYQKVVKDTAMKKHEAVMPSKKILSLKKTVLVFSLFLIHFIYSNCSKHVKVFQCKFDHNTSYNSLEIK</sequence>
<keyword evidence="1" id="KW-0175">Coiled coil</keyword>
<evidence type="ECO:0000256" key="1">
    <source>
        <dbReference type="SAM" id="Coils"/>
    </source>
</evidence>
<keyword evidence="3" id="KW-1185">Reference proteome</keyword>
<feature type="coiled-coil region" evidence="1">
    <location>
        <begin position="8"/>
        <end position="35"/>
    </location>
</feature>
<dbReference type="AlphaFoldDB" id="A0AAP0J239"/>
<gene>
    <name evidence="2" type="ORF">Scep_014491</name>
</gene>
<proteinExistence type="predicted"/>
<evidence type="ECO:0000313" key="2">
    <source>
        <dbReference type="EMBL" id="KAK9125645.1"/>
    </source>
</evidence>
<organism evidence="2 3">
    <name type="scientific">Stephania cephalantha</name>
    <dbReference type="NCBI Taxonomy" id="152367"/>
    <lineage>
        <taxon>Eukaryota</taxon>
        <taxon>Viridiplantae</taxon>
        <taxon>Streptophyta</taxon>
        <taxon>Embryophyta</taxon>
        <taxon>Tracheophyta</taxon>
        <taxon>Spermatophyta</taxon>
        <taxon>Magnoliopsida</taxon>
        <taxon>Ranunculales</taxon>
        <taxon>Menispermaceae</taxon>
        <taxon>Menispermoideae</taxon>
        <taxon>Cissampelideae</taxon>
        <taxon>Stephania</taxon>
    </lineage>
</organism>
<protein>
    <submittedName>
        <fullName evidence="2">Uncharacterized protein</fullName>
    </submittedName>
</protein>
<comment type="caution">
    <text evidence="2">The sequence shown here is derived from an EMBL/GenBank/DDBJ whole genome shotgun (WGS) entry which is preliminary data.</text>
</comment>
<reference evidence="2 3" key="1">
    <citation type="submission" date="2024-01" db="EMBL/GenBank/DDBJ databases">
        <title>Genome assemblies of Stephania.</title>
        <authorList>
            <person name="Yang L."/>
        </authorList>
    </citation>
    <scope>NUCLEOTIDE SEQUENCE [LARGE SCALE GENOMIC DNA]</scope>
    <source>
        <strain evidence="2">JXDWG</strain>
        <tissue evidence="2">Leaf</tissue>
    </source>
</reference>
<dbReference type="Proteomes" id="UP001419268">
    <property type="component" value="Unassembled WGS sequence"/>
</dbReference>